<evidence type="ECO:0000313" key="4">
    <source>
        <dbReference type="WBParaSite" id="OFLC_0000590701-mRNA-1"/>
    </source>
</evidence>
<proteinExistence type="predicted"/>
<evidence type="ECO:0000256" key="1">
    <source>
        <dbReference type="SAM" id="MobiDB-lite"/>
    </source>
</evidence>
<reference evidence="2 3" key="2">
    <citation type="submission" date="2018-11" db="EMBL/GenBank/DDBJ databases">
        <authorList>
            <consortium name="Pathogen Informatics"/>
        </authorList>
    </citation>
    <scope>NUCLEOTIDE SEQUENCE [LARGE SCALE GENOMIC DNA]</scope>
</reference>
<name>A0A183HEJ6_9BILA</name>
<evidence type="ECO:0000313" key="2">
    <source>
        <dbReference type="EMBL" id="VDO44755.1"/>
    </source>
</evidence>
<evidence type="ECO:0000313" key="3">
    <source>
        <dbReference type="Proteomes" id="UP000267606"/>
    </source>
</evidence>
<feature type="compositionally biased region" description="Low complexity" evidence="1">
    <location>
        <begin position="46"/>
        <end position="58"/>
    </location>
</feature>
<feature type="region of interest" description="Disordered" evidence="1">
    <location>
        <begin position="39"/>
        <end position="66"/>
    </location>
</feature>
<dbReference type="Proteomes" id="UP000267606">
    <property type="component" value="Unassembled WGS sequence"/>
</dbReference>
<accession>A0A183HEJ6</accession>
<sequence>MVANQHMTFDPCHYSVFMTFNLTFCSFFPAPSINREFTKNVQGQGSPPTYSSSPFFPSKNKLHYLR</sequence>
<gene>
    <name evidence="2" type="ORF">OFLC_LOCUS5908</name>
</gene>
<dbReference type="EMBL" id="UZAJ01005333">
    <property type="protein sequence ID" value="VDO44755.1"/>
    <property type="molecule type" value="Genomic_DNA"/>
</dbReference>
<protein>
    <submittedName>
        <fullName evidence="4">Ovule protein</fullName>
    </submittedName>
</protein>
<dbReference type="WBParaSite" id="OFLC_0000590701-mRNA-1">
    <property type="protein sequence ID" value="OFLC_0000590701-mRNA-1"/>
    <property type="gene ID" value="OFLC_0000590701"/>
</dbReference>
<reference evidence="4" key="1">
    <citation type="submission" date="2016-06" db="UniProtKB">
        <authorList>
            <consortium name="WormBaseParasite"/>
        </authorList>
    </citation>
    <scope>IDENTIFICATION</scope>
</reference>
<organism evidence="4">
    <name type="scientific">Onchocerca flexuosa</name>
    <dbReference type="NCBI Taxonomy" id="387005"/>
    <lineage>
        <taxon>Eukaryota</taxon>
        <taxon>Metazoa</taxon>
        <taxon>Ecdysozoa</taxon>
        <taxon>Nematoda</taxon>
        <taxon>Chromadorea</taxon>
        <taxon>Rhabditida</taxon>
        <taxon>Spirurina</taxon>
        <taxon>Spiruromorpha</taxon>
        <taxon>Filarioidea</taxon>
        <taxon>Onchocercidae</taxon>
        <taxon>Onchocerca</taxon>
    </lineage>
</organism>
<keyword evidence="3" id="KW-1185">Reference proteome</keyword>
<dbReference type="AlphaFoldDB" id="A0A183HEJ6"/>